<keyword evidence="2" id="KW-0560">Oxidoreductase</keyword>
<reference evidence="2 3" key="1">
    <citation type="submission" date="2019-03" db="EMBL/GenBank/DDBJ databases">
        <title>Genomic Encyclopedia of Type Strains, Phase IV (KMG-IV): sequencing the most valuable type-strain genomes for metagenomic binning, comparative biology and taxonomic classification.</title>
        <authorList>
            <person name="Goeker M."/>
        </authorList>
    </citation>
    <scope>NUCLEOTIDE SEQUENCE [LARGE SCALE GENOMIC DNA]</scope>
    <source>
        <strain evidence="2 3">DSM 28404</strain>
    </source>
</reference>
<evidence type="ECO:0000259" key="1">
    <source>
        <dbReference type="PROSITE" id="PS51725"/>
    </source>
</evidence>
<keyword evidence="3" id="KW-1185">Reference proteome</keyword>
<feature type="domain" description="ABM" evidence="1">
    <location>
        <begin position="2"/>
        <end position="91"/>
    </location>
</feature>
<dbReference type="PANTHER" id="PTHR33336">
    <property type="entry name" value="QUINOL MONOOXYGENASE YGIN-RELATED"/>
    <property type="match status" value="1"/>
</dbReference>
<dbReference type="AlphaFoldDB" id="A0A4R2T588"/>
<keyword evidence="2" id="KW-0503">Monooxygenase</keyword>
<evidence type="ECO:0000313" key="2">
    <source>
        <dbReference type="EMBL" id="TCP90092.1"/>
    </source>
</evidence>
<dbReference type="EMBL" id="SLYB01000043">
    <property type="protein sequence ID" value="TCP90092.1"/>
    <property type="molecule type" value="Genomic_DNA"/>
</dbReference>
<gene>
    <name evidence="2" type="ORF">EDC44_14315</name>
</gene>
<sequence>MIAVYALANVKADKTAEFEQLIQPLITASRHDQGCISYVCGKVQGRENQYAFIEQWQTATDLELHMQQPHFTQAAQQFEALLSQPLNISLIELD</sequence>
<dbReference type="InterPro" id="IPR007138">
    <property type="entry name" value="ABM_dom"/>
</dbReference>
<dbReference type="PROSITE" id="PS51725">
    <property type="entry name" value="ABM"/>
    <property type="match status" value="1"/>
</dbReference>
<accession>A0A4R2T588</accession>
<dbReference type="InterPro" id="IPR050744">
    <property type="entry name" value="AI-2_Isomerase_LsrG"/>
</dbReference>
<dbReference type="Pfam" id="PF03992">
    <property type="entry name" value="ABM"/>
    <property type="match status" value="1"/>
</dbReference>
<dbReference type="RefSeq" id="WP_131979559.1">
    <property type="nucleotide sequence ID" value="NZ_SLYB01000043.1"/>
</dbReference>
<dbReference type="Gene3D" id="3.30.70.100">
    <property type="match status" value="1"/>
</dbReference>
<dbReference type="SUPFAM" id="SSF54909">
    <property type="entry name" value="Dimeric alpha+beta barrel"/>
    <property type="match status" value="1"/>
</dbReference>
<organism evidence="2 3">
    <name type="scientific">Cricetibacter osteomyelitidis</name>
    <dbReference type="NCBI Taxonomy" id="1521931"/>
    <lineage>
        <taxon>Bacteria</taxon>
        <taxon>Pseudomonadati</taxon>
        <taxon>Pseudomonadota</taxon>
        <taxon>Gammaproteobacteria</taxon>
        <taxon>Pasteurellales</taxon>
        <taxon>Pasteurellaceae</taxon>
        <taxon>Cricetibacter</taxon>
    </lineage>
</organism>
<dbReference type="GO" id="GO:0004497">
    <property type="term" value="F:monooxygenase activity"/>
    <property type="evidence" value="ECO:0007669"/>
    <property type="project" value="UniProtKB-KW"/>
</dbReference>
<dbReference type="OrthoDB" id="9812192at2"/>
<protein>
    <submittedName>
        <fullName evidence="2">Quinol monooxygenase YgiN</fullName>
    </submittedName>
</protein>
<proteinExistence type="predicted"/>
<name>A0A4R2T588_9PAST</name>
<dbReference type="InterPro" id="IPR011008">
    <property type="entry name" value="Dimeric_a/b-barrel"/>
</dbReference>
<evidence type="ECO:0000313" key="3">
    <source>
        <dbReference type="Proteomes" id="UP000295763"/>
    </source>
</evidence>
<dbReference type="PANTHER" id="PTHR33336:SF3">
    <property type="entry name" value="ABM DOMAIN-CONTAINING PROTEIN"/>
    <property type="match status" value="1"/>
</dbReference>
<comment type="caution">
    <text evidence="2">The sequence shown here is derived from an EMBL/GenBank/DDBJ whole genome shotgun (WGS) entry which is preliminary data.</text>
</comment>
<dbReference type="Proteomes" id="UP000295763">
    <property type="component" value="Unassembled WGS sequence"/>
</dbReference>